<evidence type="ECO:0000256" key="1">
    <source>
        <dbReference type="SAM" id="MobiDB-lite"/>
    </source>
</evidence>
<keyword evidence="3" id="KW-1185">Reference proteome</keyword>
<dbReference type="AlphaFoldDB" id="A0A9D4F2K9"/>
<evidence type="ECO:0000313" key="3">
    <source>
        <dbReference type="Proteomes" id="UP000828390"/>
    </source>
</evidence>
<feature type="compositionally biased region" description="Polar residues" evidence="1">
    <location>
        <begin position="26"/>
        <end position="42"/>
    </location>
</feature>
<feature type="region of interest" description="Disordered" evidence="1">
    <location>
        <begin position="1"/>
        <end position="111"/>
    </location>
</feature>
<organism evidence="2 3">
    <name type="scientific">Dreissena polymorpha</name>
    <name type="common">Zebra mussel</name>
    <name type="synonym">Mytilus polymorpha</name>
    <dbReference type="NCBI Taxonomy" id="45954"/>
    <lineage>
        <taxon>Eukaryota</taxon>
        <taxon>Metazoa</taxon>
        <taxon>Spiralia</taxon>
        <taxon>Lophotrochozoa</taxon>
        <taxon>Mollusca</taxon>
        <taxon>Bivalvia</taxon>
        <taxon>Autobranchia</taxon>
        <taxon>Heteroconchia</taxon>
        <taxon>Euheterodonta</taxon>
        <taxon>Imparidentia</taxon>
        <taxon>Neoheterodontei</taxon>
        <taxon>Myida</taxon>
        <taxon>Dreissenoidea</taxon>
        <taxon>Dreissenidae</taxon>
        <taxon>Dreissena</taxon>
    </lineage>
</organism>
<comment type="caution">
    <text evidence="2">The sequence shown here is derived from an EMBL/GenBank/DDBJ whole genome shotgun (WGS) entry which is preliminary data.</text>
</comment>
<accession>A0A9D4F2K9</accession>
<reference evidence="2" key="1">
    <citation type="journal article" date="2019" name="bioRxiv">
        <title>The Genome of the Zebra Mussel, Dreissena polymorpha: A Resource for Invasive Species Research.</title>
        <authorList>
            <person name="McCartney M.A."/>
            <person name="Auch B."/>
            <person name="Kono T."/>
            <person name="Mallez S."/>
            <person name="Zhang Y."/>
            <person name="Obille A."/>
            <person name="Becker A."/>
            <person name="Abrahante J.E."/>
            <person name="Garbe J."/>
            <person name="Badalamenti J.P."/>
            <person name="Herman A."/>
            <person name="Mangelson H."/>
            <person name="Liachko I."/>
            <person name="Sullivan S."/>
            <person name="Sone E.D."/>
            <person name="Koren S."/>
            <person name="Silverstein K.A.T."/>
            <person name="Beckman K.B."/>
            <person name="Gohl D.M."/>
        </authorList>
    </citation>
    <scope>NUCLEOTIDE SEQUENCE</scope>
    <source>
        <strain evidence="2">Duluth1</strain>
        <tissue evidence="2">Whole animal</tissue>
    </source>
</reference>
<gene>
    <name evidence="2" type="ORF">DPMN_144711</name>
</gene>
<reference evidence="2" key="2">
    <citation type="submission" date="2020-11" db="EMBL/GenBank/DDBJ databases">
        <authorList>
            <person name="McCartney M.A."/>
            <person name="Auch B."/>
            <person name="Kono T."/>
            <person name="Mallez S."/>
            <person name="Becker A."/>
            <person name="Gohl D.M."/>
            <person name="Silverstein K.A.T."/>
            <person name="Koren S."/>
            <person name="Bechman K.B."/>
            <person name="Herman A."/>
            <person name="Abrahante J.E."/>
            <person name="Garbe J."/>
        </authorList>
    </citation>
    <scope>NUCLEOTIDE SEQUENCE</scope>
    <source>
        <strain evidence="2">Duluth1</strain>
        <tissue evidence="2">Whole animal</tissue>
    </source>
</reference>
<feature type="compositionally biased region" description="Low complexity" evidence="1">
    <location>
        <begin position="90"/>
        <end position="108"/>
    </location>
</feature>
<name>A0A9D4F2K9_DREPO</name>
<evidence type="ECO:0000313" key="2">
    <source>
        <dbReference type="EMBL" id="KAH3791229.1"/>
    </source>
</evidence>
<proteinExistence type="predicted"/>
<sequence>MQSKQQQRPQPVAEASQMDGAKKPTANINGEQNSLNNVNGKNALNAKPTVKINNPKETLSAYLRTEPVMNQDNRAAPSKAPLQVIDGSLQKAAAHQQQDQSQSASKGKATIRKPWTISTIRTSLHLSY</sequence>
<dbReference type="EMBL" id="JAIWYP010000007">
    <property type="protein sequence ID" value="KAH3791229.1"/>
    <property type="molecule type" value="Genomic_DNA"/>
</dbReference>
<dbReference type="Proteomes" id="UP000828390">
    <property type="component" value="Unassembled WGS sequence"/>
</dbReference>
<protein>
    <submittedName>
        <fullName evidence="2">Uncharacterized protein</fullName>
    </submittedName>
</protein>